<feature type="region of interest" description="Disordered" evidence="1">
    <location>
        <begin position="394"/>
        <end position="443"/>
    </location>
</feature>
<dbReference type="Gene3D" id="3.80.10.10">
    <property type="entry name" value="Ribonuclease Inhibitor"/>
    <property type="match status" value="1"/>
</dbReference>
<feature type="compositionally biased region" description="Basic and acidic residues" evidence="1">
    <location>
        <begin position="397"/>
        <end position="409"/>
    </location>
</feature>
<evidence type="ECO:0000256" key="1">
    <source>
        <dbReference type="SAM" id="MobiDB-lite"/>
    </source>
</evidence>
<evidence type="ECO:0000313" key="3">
    <source>
        <dbReference type="WBParaSite" id="PSAMB.scaffold1609size29420.g14022.t1"/>
    </source>
</evidence>
<evidence type="ECO:0000313" key="2">
    <source>
        <dbReference type="Proteomes" id="UP000887566"/>
    </source>
</evidence>
<dbReference type="InterPro" id="IPR032675">
    <property type="entry name" value="LRR_dom_sf"/>
</dbReference>
<reference evidence="3" key="1">
    <citation type="submission" date="2022-11" db="UniProtKB">
        <authorList>
            <consortium name="WormBaseParasite"/>
        </authorList>
    </citation>
    <scope>IDENTIFICATION</scope>
</reference>
<sequence>MAQLTSLRELQWLQAKANVLNHITAPDQLRSLQLTFVTWEEGSEIFLERCTELRSLALSVVEESEKTALSRSWRNRRPSGRDCHLLRYLPNLVKFQLNVAPRLLFQKLSKHCKLIEYVAIGEDIGDDVTHPPGLDDVISSLDKLESLSLPSVRRLSLRMSVDYGQHPPQMMPILLNRIVTTFPNLEELKVDIAVGVSNISLDWSSFTSKLSILGNLVKLTIRLDTQTGSVGKLWRHLPTSVESVKLIIARPMKGLRSSVMDLIRGLGDWNRFPELTSLSLYAPGVDTVELLKAIEENCDLTTVNVVGELGNSNGSAILTALKSLATACPRVRSVGLGVDHLRQLSDEDWSKVPFAQLRPLFDYIQSANDNDDDSWDEDNRPKKCRRLAFVDDDDASHDEAANHDDVTSHEDEDEYESDFVVSDDQVSFETDASLSSEFDEGEL</sequence>
<dbReference type="WBParaSite" id="PSAMB.scaffold1609size29420.g14022.t1">
    <property type="protein sequence ID" value="PSAMB.scaffold1609size29420.g14022.t1"/>
    <property type="gene ID" value="PSAMB.scaffold1609size29420.g14022"/>
</dbReference>
<keyword evidence="2" id="KW-1185">Reference proteome</keyword>
<dbReference type="SUPFAM" id="SSF52047">
    <property type="entry name" value="RNI-like"/>
    <property type="match status" value="1"/>
</dbReference>
<dbReference type="AlphaFoldDB" id="A0A914V7S4"/>
<feature type="compositionally biased region" description="Polar residues" evidence="1">
    <location>
        <begin position="424"/>
        <end position="436"/>
    </location>
</feature>
<protein>
    <submittedName>
        <fullName evidence="3">Uncharacterized protein</fullName>
    </submittedName>
</protein>
<name>A0A914V7S4_9BILA</name>
<dbReference type="Proteomes" id="UP000887566">
    <property type="component" value="Unplaced"/>
</dbReference>
<accession>A0A914V7S4</accession>
<proteinExistence type="predicted"/>
<organism evidence="2 3">
    <name type="scientific">Plectus sambesii</name>
    <dbReference type="NCBI Taxonomy" id="2011161"/>
    <lineage>
        <taxon>Eukaryota</taxon>
        <taxon>Metazoa</taxon>
        <taxon>Ecdysozoa</taxon>
        <taxon>Nematoda</taxon>
        <taxon>Chromadorea</taxon>
        <taxon>Plectida</taxon>
        <taxon>Plectina</taxon>
        <taxon>Plectoidea</taxon>
        <taxon>Plectidae</taxon>
        <taxon>Plectus</taxon>
    </lineage>
</organism>